<keyword evidence="2" id="KW-0479">Metal-binding</keyword>
<evidence type="ECO:0008006" key="12">
    <source>
        <dbReference type="Google" id="ProtNLM"/>
    </source>
</evidence>
<organism evidence="10 11">
    <name type="scientific">Urochloa decumbens</name>
    <dbReference type="NCBI Taxonomy" id="240449"/>
    <lineage>
        <taxon>Eukaryota</taxon>
        <taxon>Viridiplantae</taxon>
        <taxon>Streptophyta</taxon>
        <taxon>Embryophyta</taxon>
        <taxon>Tracheophyta</taxon>
        <taxon>Spermatophyta</taxon>
        <taxon>Magnoliopsida</taxon>
        <taxon>Liliopsida</taxon>
        <taxon>Poales</taxon>
        <taxon>Poaceae</taxon>
        <taxon>PACMAD clade</taxon>
        <taxon>Panicoideae</taxon>
        <taxon>Panicodae</taxon>
        <taxon>Paniceae</taxon>
        <taxon>Melinidinae</taxon>
        <taxon>Urochloa</taxon>
    </lineage>
</organism>
<dbReference type="InterPro" id="IPR003871">
    <property type="entry name" value="RFA1B/D_OB_1st"/>
</dbReference>
<keyword evidence="3" id="KW-0863">Zinc-finger</keyword>
<evidence type="ECO:0000256" key="6">
    <source>
        <dbReference type="SAM" id="MobiDB-lite"/>
    </source>
</evidence>
<dbReference type="Pfam" id="PF16900">
    <property type="entry name" value="REPA_OB_2"/>
    <property type="match status" value="1"/>
</dbReference>
<gene>
    <name evidence="10" type="ORF">URODEC1_LOCUS87355</name>
</gene>
<feature type="domain" description="Replication factor A C-terminal" evidence="8">
    <location>
        <begin position="294"/>
        <end position="412"/>
    </location>
</feature>
<dbReference type="InterPro" id="IPR031657">
    <property type="entry name" value="REPA_OB_2"/>
</dbReference>
<feature type="compositionally biased region" description="Low complexity" evidence="6">
    <location>
        <begin position="445"/>
        <end position="457"/>
    </location>
</feature>
<dbReference type="Pfam" id="PF02721">
    <property type="entry name" value="DUF223"/>
    <property type="match status" value="1"/>
</dbReference>
<dbReference type="InterPro" id="IPR047192">
    <property type="entry name" value="Euk_RPA1_DBD_C"/>
</dbReference>
<dbReference type="InterPro" id="IPR012340">
    <property type="entry name" value="NA-bd_OB-fold"/>
</dbReference>
<protein>
    <recommendedName>
        <fullName evidence="12">Replication factor A C-terminal domain-containing protein</fullName>
    </recommendedName>
</protein>
<evidence type="ECO:0000313" key="10">
    <source>
        <dbReference type="EMBL" id="CAL5042707.1"/>
    </source>
</evidence>
<evidence type="ECO:0000259" key="7">
    <source>
        <dbReference type="Pfam" id="PF02721"/>
    </source>
</evidence>
<feature type="domain" description="Replication protein A 70 kDa DNA-binding subunit B/D first OB fold" evidence="7">
    <location>
        <begin position="3"/>
        <end position="106"/>
    </location>
</feature>
<dbReference type="GO" id="GO:0008270">
    <property type="term" value="F:zinc ion binding"/>
    <property type="evidence" value="ECO:0007669"/>
    <property type="project" value="UniProtKB-KW"/>
</dbReference>
<evidence type="ECO:0000259" key="9">
    <source>
        <dbReference type="Pfam" id="PF16900"/>
    </source>
</evidence>
<dbReference type="PANTHER" id="PTHR47165:SF4">
    <property type="entry name" value="OS03G0429900 PROTEIN"/>
    <property type="match status" value="1"/>
</dbReference>
<dbReference type="Gene3D" id="2.40.50.140">
    <property type="entry name" value="Nucleic acid-binding proteins"/>
    <property type="match status" value="3"/>
</dbReference>
<evidence type="ECO:0000256" key="1">
    <source>
        <dbReference type="ARBA" id="ARBA00005690"/>
    </source>
</evidence>
<evidence type="ECO:0000256" key="5">
    <source>
        <dbReference type="ARBA" id="ARBA00023125"/>
    </source>
</evidence>
<dbReference type="CDD" id="cd04480">
    <property type="entry name" value="RPA1_DBD_A_like"/>
    <property type="match status" value="1"/>
</dbReference>
<keyword evidence="5" id="KW-0238">DNA-binding</keyword>
<proteinExistence type="inferred from homology"/>
<dbReference type="AlphaFoldDB" id="A0ABC9DPH2"/>
<evidence type="ECO:0000313" key="11">
    <source>
        <dbReference type="Proteomes" id="UP001497457"/>
    </source>
</evidence>
<dbReference type="Proteomes" id="UP001497457">
    <property type="component" value="Chromosome 34rd"/>
</dbReference>
<dbReference type="GO" id="GO:0003677">
    <property type="term" value="F:DNA binding"/>
    <property type="evidence" value="ECO:0007669"/>
    <property type="project" value="UniProtKB-KW"/>
</dbReference>
<feature type="region of interest" description="Disordered" evidence="6">
    <location>
        <begin position="431"/>
        <end position="500"/>
    </location>
</feature>
<name>A0ABC9DPH2_9POAL</name>
<dbReference type="CDD" id="cd04481">
    <property type="entry name" value="RPA1_DBD_B_like"/>
    <property type="match status" value="1"/>
</dbReference>
<evidence type="ECO:0000259" key="8">
    <source>
        <dbReference type="Pfam" id="PF08646"/>
    </source>
</evidence>
<dbReference type="EMBL" id="OZ075144">
    <property type="protein sequence ID" value="CAL5042707.1"/>
    <property type="molecule type" value="Genomic_DNA"/>
</dbReference>
<dbReference type="PANTHER" id="PTHR47165">
    <property type="entry name" value="OS03G0429900 PROTEIN"/>
    <property type="match status" value="1"/>
</dbReference>
<keyword evidence="11" id="KW-1185">Reference proteome</keyword>
<dbReference type="InterPro" id="IPR013955">
    <property type="entry name" value="Rep_factor-A_C"/>
</dbReference>
<keyword evidence="4" id="KW-0862">Zinc</keyword>
<evidence type="ECO:0000256" key="3">
    <source>
        <dbReference type="ARBA" id="ARBA00022771"/>
    </source>
</evidence>
<dbReference type="Pfam" id="PF08646">
    <property type="entry name" value="Rep_fac-A_C"/>
    <property type="match status" value="1"/>
</dbReference>
<reference evidence="10" key="1">
    <citation type="submission" date="2024-10" db="EMBL/GenBank/DDBJ databases">
        <authorList>
            <person name="Ryan C."/>
        </authorList>
    </citation>
    <scope>NUCLEOTIDE SEQUENCE [LARGE SCALE GENOMIC DNA]</scope>
</reference>
<evidence type="ECO:0000256" key="4">
    <source>
        <dbReference type="ARBA" id="ARBA00022833"/>
    </source>
</evidence>
<dbReference type="CDD" id="cd04476">
    <property type="entry name" value="RPA1_DBD_C"/>
    <property type="match status" value="1"/>
</dbReference>
<feature type="domain" description="Replication protein A OB" evidence="9">
    <location>
        <begin position="136"/>
        <end position="220"/>
    </location>
</feature>
<dbReference type="SUPFAM" id="SSF50249">
    <property type="entry name" value="Nucleic acid-binding proteins"/>
    <property type="match status" value="3"/>
</dbReference>
<sequence>MEYNLLSQINPARHNWRVKVRVARMWQVSGTSKGKEFSSMELVLVDEEGQGIMASIGEKVLKKFSKSIVEGHCYCVRNFHVSKQERKFKAVPSTYTIFFTSWTIIEEISAEASANLPLYIFSFVDFDDIDHTRARQGQGLVDIIGQLTVVHPLVRSSSLNGPSVRREVELRDLSDQILSVTLWGEYATSFEDEVLIETIRNDEPVVIIFVGMQVKLYQGVPNCRSSSATKWYINIDIPEVNAFRASLQGRGSEVLLLSGGDDAAAGDVDEENANRKTVSELLSLNPHDSNDVRFTCHATIKEIDVTNGWWYKGCSICKKGLKATLQGFECTNCNETEPVVVPSYKLNVVIEDATGRVKIFMFGGVAEQVVRRTAAELVEESSSNQILLPGSLRALVGRSYVFQAVISEQTFRTGQLCFQARRVFMPPKVQKGGVALHDNPKKDATAATTSTGPSSATTDKESRDGSPNLNENSINPREESTPAKNSSTTKAKEVSAGSHEEHGFVIPPRYAMPCAKLEIIV</sequence>
<comment type="similarity">
    <text evidence="1">Belongs to the replication factor A protein 1 family.</text>
</comment>
<accession>A0ABC9DPH2</accession>
<evidence type="ECO:0000256" key="2">
    <source>
        <dbReference type="ARBA" id="ARBA00022723"/>
    </source>
</evidence>
<feature type="compositionally biased region" description="Basic and acidic residues" evidence="6">
    <location>
        <begin position="490"/>
        <end position="500"/>
    </location>
</feature>
<feature type="compositionally biased region" description="Polar residues" evidence="6">
    <location>
        <begin position="465"/>
        <end position="475"/>
    </location>
</feature>